<evidence type="ECO:0000256" key="1">
    <source>
        <dbReference type="ARBA" id="ARBA00022908"/>
    </source>
</evidence>
<feature type="domain" description="Core-binding (CB)" evidence="6">
    <location>
        <begin position="8"/>
        <end position="105"/>
    </location>
</feature>
<feature type="domain" description="Tyr recombinase" evidence="5">
    <location>
        <begin position="129"/>
        <end position="351"/>
    </location>
</feature>
<evidence type="ECO:0000256" key="4">
    <source>
        <dbReference type="PROSITE-ProRule" id="PRU01248"/>
    </source>
</evidence>
<dbReference type="InterPro" id="IPR044068">
    <property type="entry name" value="CB"/>
</dbReference>
<gene>
    <name evidence="7" type="ORF">ACFR9U_00770</name>
</gene>
<dbReference type="AlphaFoldDB" id="A0ABD6C6V9"/>
<dbReference type="CDD" id="cd00397">
    <property type="entry name" value="DNA_BRE_C"/>
    <property type="match status" value="1"/>
</dbReference>
<dbReference type="InterPro" id="IPR011010">
    <property type="entry name" value="DNA_brk_join_enz"/>
</dbReference>
<dbReference type="GO" id="GO:0003677">
    <property type="term" value="F:DNA binding"/>
    <property type="evidence" value="ECO:0007669"/>
    <property type="project" value="UniProtKB-UniRule"/>
</dbReference>
<reference evidence="7 8" key="1">
    <citation type="journal article" date="2019" name="Int. J. Syst. Evol. Microbiol.">
        <title>The Global Catalogue of Microorganisms (GCM) 10K type strain sequencing project: providing services to taxonomists for standard genome sequencing and annotation.</title>
        <authorList>
            <consortium name="The Broad Institute Genomics Platform"/>
            <consortium name="The Broad Institute Genome Sequencing Center for Infectious Disease"/>
            <person name="Wu L."/>
            <person name="Ma J."/>
        </authorList>
    </citation>
    <scope>NUCLEOTIDE SEQUENCE [LARGE SCALE GENOMIC DNA]</scope>
    <source>
        <strain evidence="7 8">CGMCC 1.12125</strain>
    </source>
</reference>
<sequence length="357" mass="41486">MSDNLDPLEPEAAMDLYLDTRRGELRPKTFRSQRYRLTAFVRWCRAEGITNMNDVDGRTLHAFRVARRDGFEDYDQHYMDDYAEVGQQTLYNHLSTLRVFLRFVSKVDAVPESLPSKIILPTVSEDEQVSDTTLDPARADSILHYLDRYHYASRKHVILLLLWHTGCRAGGIRALDLEDVDLDGTHPRVDGPAVNFVHRPETDTPLKNGERGERWNGISEYVAEVLHDYINGPRNDIEDSYGRDPLLTTRQGRPRVSTIRNTMYAITRPCWYGEECPHDREIDSCEAAPYKMATKCPSSRSPHDARSGSLTRYLLQDTPRDVVQDRMNVSDKVLDRHYDRRTLREKMEQRRKYLPDQ</sequence>
<evidence type="ECO:0000256" key="3">
    <source>
        <dbReference type="ARBA" id="ARBA00023172"/>
    </source>
</evidence>
<evidence type="ECO:0000256" key="2">
    <source>
        <dbReference type="ARBA" id="ARBA00023125"/>
    </source>
</evidence>
<protein>
    <submittedName>
        <fullName evidence="7">Tyrosine-type recombinase/integrase</fullName>
    </submittedName>
</protein>
<dbReference type="Gene3D" id="1.10.443.10">
    <property type="entry name" value="Intergrase catalytic core"/>
    <property type="match status" value="1"/>
</dbReference>
<dbReference type="GO" id="GO:0015074">
    <property type="term" value="P:DNA integration"/>
    <property type="evidence" value="ECO:0007669"/>
    <property type="project" value="UniProtKB-KW"/>
</dbReference>
<comment type="caution">
    <text evidence="7">The sequence shown here is derived from an EMBL/GenBank/DDBJ whole genome shotgun (WGS) entry which is preliminary data.</text>
</comment>
<keyword evidence="2 4" id="KW-0238">DNA-binding</keyword>
<dbReference type="EMBL" id="JBHUDJ010000001">
    <property type="protein sequence ID" value="MFD1585498.1"/>
    <property type="molecule type" value="Genomic_DNA"/>
</dbReference>
<organism evidence="7 8">
    <name type="scientific">Halorientalis brevis</name>
    <dbReference type="NCBI Taxonomy" id="1126241"/>
    <lineage>
        <taxon>Archaea</taxon>
        <taxon>Methanobacteriati</taxon>
        <taxon>Methanobacteriota</taxon>
        <taxon>Stenosarchaea group</taxon>
        <taxon>Halobacteria</taxon>
        <taxon>Halobacteriales</taxon>
        <taxon>Haloarculaceae</taxon>
        <taxon>Halorientalis</taxon>
    </lineage>
</organism>
<dbReference type="RefSeq" id="WP_247377892.1">
    <property type="nucleotide sequence ID" value="NZ_JALLGV010000004.1"/>
</dbReference>
<dbReference type="InterPro" id="IPR013762">
    <property type="entry name" value="Integrase-like_cat_sf"/>
</dbReference>
<evidence type="ECO:0000259" key="5">
    <source>
        <dbReference type="PROSITE" id="PS51898"/>
    </source>
</evidence>
<dbReference type="PANTHER" id="PTHR30349:SF41">
    <property type="entry name" value="INTEGRASE_RECOMBINASE PROTEIN MJ0367-RELATED"/>
    <property type="match status" value="1"/>
</dbReference>
<accession>A0ABD6C6V9</accession>
<dbReference type="Proteomes" id="UP001597119">
    <property type="component" value="Unassembled WGS sequence"/>
</dbReference>
<keyword evidence="1" id="KW-0229">DNA integration</keyword>
<evidence type="ECO:0000313" key="7">
    <source>
        <dbReference type="EMBL" id="MFD1585498.1"/>
    </source>
</evidence>
<keyword evidence="3" id="KW-0233">DNA recombination</keyword>
<dbReference type="SUPFAM" id="SSF56349">
    <property type="entry name" value="DNA breaking-rejoining enzymes"/>
    <property type="match status" value="1"/>
</dbReference>
<evidence type="ECO:0000259" key="6">
    <source>
        <dbReference type="PROSITE" id="PS51900"/>
    </source>
</evidence>
<dbReference type="PANTHER" id="PTHR30349">
    <property type="entry name" value="PHAGE INTEGRASE-RELATED"/>
    <property type="match status" value="1"/>
</dbReference>
<evidence type="ECO:0000313" key="8">
    <source>
        <dbReference type="Proteomes" id="UP001597119"/>
    </source>
</evidence>
<dbReference type="GO" id="GO:0006310">
    <property type="term" value="P:DNA recombination"/>
    <property type="evidence" value="ECO:0007669"/>
    <property type="project" value="UniProtKB-KW"/>
</dbReference>
<dbReference type="Gene3D" id="1.10.150.130">
    <property type="match status" value="1"/>
</dbReference>
<dbReference type="InterPro" id="IPR050090">
    <property type="entry name" value="Tyrosine_recombinase_XerCD"/>
</dbReference>
<dbReference type="InterPro" id="IPR010998">
    <property type="entry name" value="Integrase_recombinase_N"/>
</dbReference>
<dbReference type="InterPro" id="IPR002104">
    <property type="entry name" value="Integrase_catalytic"/>
</dbReference>
<keyword evidence="8" id="KW-1185">Reference proteome</keyword>
<name>A0ABD6C6V9_9EURY</name>
<dbReference type="PROSITE" id="PS51900">
    <property type="entry name" value="CB"/>
    <property type="match status" value="1"/>
</dbReference>
<dbReference type="PROSITE" id="PS51898">
    <property type="entry name" value="TYR_RECOMBINASE"/>
    <property type="match status" value="1"/>
</dbReference>
<proteinExistence type="predicted"/>